<evidence type="ECO:0000256" key="1">
    <source>
        <dbReference type="ARBA" id="ARBA00004496"/>
    </source>
</evidence>
<evidence type="ECO:0000256" key="6">
    <source>
        <dbReference type="ARBA" id="ARBA00050652"/>
    </source>
</evidence>
<proteinExistence type="inferred from homology"/>
<evidence type="ECO:0000313" key="17">
    <source>
        <dbReference type="Proteomes" id="UP000664654"/>
    </source>
</evidence>
<evidence type="ECO:0000256" key="4">
    <source>
        <dbReference type="ARBA" id="ARBA00023315"/>
    </source>
</evidence>
<evidence type="ECO:0000313" key="16">
    <source>
        <dbReference type="EMBL" id="MBN7824565.1"/>
    </source>
</evidence>
<dbReference type="FunFam" id="3.30.70.3550:FF:000001">
    <property type="entry name" value="Leucyl/phenylalanyl-tRNA--protein transferase"/>
    <property type="match status" value="1"/>
</dbReference>
<dbReference type="GO" id="GO:0008914">
    <property type="term" value="F:leucyl-tRNA--protein transferase activity"/>
    <property type="evidence" value="ECO:0007669"/>
    <property type="project" value="UniProtKB-UniRule"/>
</dbReference>
<protein>
    <recommendedName>
        <fullName evidence="11 15">Leucyl/phenylalanyl-tRNA--protein transferase</fullName>
        <ecNumber evidence="10 15">2.3.2.6</ecNumber>
    </recommendedName>
    <alternativeName>
        <fullName evidence="12 15">L/F-transferase</fullName>
    </alternativeName>
    <alternativeName>
        <fullName evidence="13 15">Leucyltransferase</fullName>
    </alternativeName>
    <alternativeName>
        <fullName evidence="14 15">Phenyalanyltransferase</fullName>
    </alternativeName>
</protein>
<evidence type="ECO:0000256" key="8">
    <source>
        <dbReference type="ARBA" id="ARBA00054043"/>
    </source>
</evidence>
<evidence type="ECO:0000256" key="5">
    <source>
        <dbReference type="ARBA" id="ARBA00050607"/>
    </source>
</evidence>
<keyword evidence="3 15" id="KW-0808">Transferase</keyword>
<evidence type="ECO:0000256" key="13">
    <source>
        <dbReference type="ARBA" id="ARBA00077165"/>
    </source>
</evidence>
<dbReference type="SUPFAM" id="SSF55729">
    <property type="entry name" value="Acyl-CoA N-acyltransferases (Nat)"/>
    <property type="match status" value="1"/>
</dbReference>
<evidence type="ECO:0000256" key="2">
    <source>
        <dbReference type="ARBA" id="ARBA00022490"/>
    </source>
</evidence>
<name>A0A939IN83_9ALTE</name>
<dbReference type="InterPro" id="IPR004616">
    <property type="entry name" value="Leu/Phe-tRNA_Trfase"/>
</dbReference>
<comment type="similarity">
    <text evidence="9 15">Belongs to the L/F-transferase family.</text>
</comment>
<comment type="caution">
    <text evidence="16">The sequence shown here is derived from an EMBL/GenBank/DDBJ whole genome shotgun (WGS) entry which is preliminary data.</text>
</comment>
<keyword evidence="2 15" id="KW-0963">Cytoplasm</keyword>
<dbReference type="InterPro" id="IPR042221">
    <property type="entry name" value="Leu/Phe-tRNA_Trfase_N"/>
</dbReference>
<comment type="catalytic activity">
    <reaction evidence="7 15">
        <text>N-terminal L-lysyl-[protein] + L-leucyl-tRNA(Leu) = N-terminal L-leucyl-L-lysyl-[protein] + tRNA(Leu) + H(+)</text>
        <dbReference type="Rhea" id="RHEA:12340"/>
        <dbReference type="Rhea" id="RHEA-COMP:9613"/>
        <dbReference type="Rhea" id="RHEA-COMP:9622"/>
        <dbReference type="Rhea" id="RHEA-COMP:12670"/>
        <dbReference type="Rhea" id="RHEA-COMP:12671"/>
        <dbReference type="ChEBI" id="CHEBI:15378"/>
        <dbReference type="ChEBI" id="CHEBI:65249"/>
        <dbReference type="ChEBI" id="CHEBI:78442"/>
        <dbReference type="ChEBI" id="CHEBI:78494"/>
        <dbReference type="ChEBI" id="CHEBI:133043"/>
        <dbReference type="EC" id="2.3.2.6"/>
    </reaction>
</comment>
<dbReference type="InterPro" id="IPR016181">
    <property type="entry name" value="Acyl_CoA_acyltransferase"/>
</dbReference>
<dbReference type="NCBIfam" id="TIGR00667">
    <property type="entry name" value="aat"/>
    <property type="match status" value="1"/>
</dbReference>
<comment type="catalytic activity">
    <reaction evidence="5 15">
        <text>L-phenylalanyl-tRNA(Phe) + an N-terminal L-alpha-aminoacyl-[protein] = an N-terminal L-phenylalanyl-L-alpha-aminoacyl-[protein] + tRNA(Phe)</text>
        <dbReference type="Rhea" id="RHEA:43632"/>
        <dbReference type="Rhea" id="RHEA-COMP:9668"/>
        <dbReference type="Rhea" id="RHEA-COMP:9699"/>
        <dbReference type="Rhea" id="RHEA-COMP:10636"/>
        <dbReference type="Rhea" id="RHEA-COMP:10637"/>
        <dbReference type="ChEBI" id="CHEBI:78442"/>
        <dbReference type="ChEBI" id="CHEBI:78531"/>
        <dbReference type="ChEBI" id="CHEBI:78597"/>
        <dbReference type="ChEBI" id="CHEBI:83561"/>
        <dbReference type="EC" id="2.3.2.6"/>
    </reaction>
</comment>
<dbReference type="Gene3D" id="3.40.630.70">
    <property type="entry name" value="Leucyl/phenylalanyl-tRNA-protein transferase, C-terminal domain"/>
    <property type="match status" value="1"/>
</dbReference>
<comment type="function">
    <text evidence="8 15">Functions in the N-end rule pathway of protein degradation where it conjugates Leu, Phe and, less efficiently, Met from aminoacyl-tRNAs to the N-termini of proteins containing an N-terminal arginine or lysine.</text>
</comment>
<dbReference type="HAMAP" id="MF_00688">
    <property type="entry name" value="Leu_Phe_trans"/>
    <property type="match status" value="1"/>
</dbReference>
<evidence type="ECO:0000256" key="7">
    <source>
        <dbReference type="ARBA" id="ARBA00051538"/>
    </source>
</evidence>
<dbReference type="PANTHER" id="PTHR30098">
    <property type="entry name" value="LEUCYL/PHENYLALANYL-TRNA--PROTEIN TRANSFERASE"/>
    <property type="match status" value="1"/>
</dbReference>
<evidence type="ECO:0000256" key="12">
    <source>
        <dbReference type="ARBA" id="ARBA00077136"/>
    </source>
</evidence>
<comment type="catalytic activity">
    <reaction evidence="6 15">
        <text>N-terminal L-arginyl-[protein] + L-leucyl-tRNA(Leu) = N-terminal L-leucyl-L-arginyl-[protein] + tRNA(Leu) + H(+)</text>
        <dbReference type="Rhea" id="RHEA:50416"/>
        <dbReference type="Rhea" id="RHEA-COMP:9613"/>
        <dbReference type="Rhea" id="RHEA-COMP:9622"/>
        <dbReference type="Rhea" id="RHEA-COMP:12672"/>
        <dbReference type="Rhea" id="RHEA-COMP:12673"/>
        <dbReference type="ChEBI" id="CHEBI:15378"/>
        <dbReference type="ChEBI" id="CHEBI:64719"/>
        <dbReference type="ChEBI" id="CHEBI:78442"/>
        <dbReference type="ChEBI" id="CHEBI:78494"/>
        <dbReference type="ChEBI" id="CHEBI:133044"/>
        <dbReference type="EC" id="2.3.2.6"/>
    </reaction>
</comment>
<keyword evidence="4 15" id="KW-0012">Acyltransferase</keyword>
<dbReference type="InterPro" id="IPR042203">
    <property type="entry name" value="Leu/Phe-tRNA_Trfase_C"/>
</dbReference>
<organism evidence="16 17">
    <name type="scientific">Bowmanella dokdonensis</name>
    <dbReference type="NCBI Taxonomy" id="751969"/>
    <lineage>
        <taxon>Bacteria</taxon>
        <taxon>Pseudomonadati</taxon>
        <taxon>Pseudomonadota</taxon>
        <taxon>Gammaproteobacteria</taxon>
        <taxon>Alteromonadales</taxon>
        <taxon>Alteromonadaceae</taxon>
        <taxon>Bowmanella</taxon>
    </lineage>
</organism>
<dbReference type="GO" id="GO:0030163">
    <property type="term" value="P:protein catabolic process"/>
    <property type="evidence" value="ECO:0007669"/>
    <property type="project" value="UniProtKB-UniRule"/>
</dbReference>
<dbReference type="FunFam" id="3.40.630.70:FF:000001">
    <property type="entry name" value="Leucyl/phenylalanyl-tRNA--protein transferase"/>
    <property type="match status" value="1"/>
</dbReference>
<reference evidence="16" key="1">
    <citation type="submission" date="2021-03" db="EMBL/GenBank/DDBJ databases">
        <title>novel species isolated from a fishpond in China.</title>
        <authorList>
            <person name="Lu H."/>
            <person name="Cai Z."/>
        </authorList>
    </citation>
    <scope>NUCLEOTIDE SEQUENCE</scope>
    <source>
        <strain evidence="16">JCM 30855</strain>
    </source>
</reference>
<evidence type="ECO:0000256" key="15">
    <source>
        <dbReference type="HAMAP-Rule" id="MF_00688"/>
    </source>
</evidence>
<dbReference type="PANTHER" id="PTHR30098:SF2">
    <property type="entry name" value="LEUCYL_PHENYLALANYL-TRNA--PROTEIN TRANSFERASE"/>
    <property type="match status" value="1"/>
</dbReference>
<dbReference type="AlphaFoldDB" id="A0A939IN83"/>
<dbReference type="RefSeq" id="WP_206572670.1">
    <property type="nucleotide sequence ID" value="NZ_JAFKCV010000002.1"/>
</dbReference>
<dbReference type="EC" id="2.3.2.6" evidence="10 15"/>
<sequence>MHEQFYKLSDELIFPSPQLALTDPNGLLAFGGDLSVPRLLLAYRNGIFPWFSEGEPILWWSPDPRGILELHDFVCSRSLARLARSGRYRVSLNHSFDEVIQACATIPRGSQGTWITARMIQAYQTFHRSGHAHSVEVWDNDMLVGGLYGVSVGSVFCGESMFHRQSNTSKLALYFLVEHLKKHGFTFIDCQLQNPHLRSLGAREIPRKAFLQRLHQAVNTSPAADCWTVSLLSPALLNLPS</sequence>
<dbReference type="Gene3D" id="3.30.70.3550">
    <property type="entry name" value="Leucyl/phenylalanyl-tRNA-protein transferase, N-terminal domain"/>
    <property type="match status" value="1"/>
</dbReference>
<keyword evidence="17" id="KW-1185">Reference proteome</keyword>
<gene>
    <name evidence="15 16" type="primary">aat</name>
    <name evidence="16" type="ORF">J0A66_04920</name>
</gene>
<dbReference type="EMBL" id="JAFKCV010000002">
    <property type="protein sequence ID" value="MBN7824565.1"/>
    <property type="molecule type" value="Genomic_DNA"/>
</dbReference>
<evidence type="ECO:0000256" key="10">
    <source>
        <dbReference type="ARBA" id="ARBA00066767"/>
    </source>
</evidence>
<dbReference type="Proteomes" id="UP000664654">
    <property type="component" value="Unassembled WGS sequence"/>
</dbReference>
<dbReference type="Pfam" id="PF03588">
    <property type="entry name" value="Leu_Phe_trans"/>
    <property type="match status" value="1"/>
</dbReference>
<evidence type="ECO:0000256" key="14">
    <source>
        <dbReference type="ARBA" id="ARBA00083640"/>
    </source>
</evidence>
<accession>A0A939IN83</accession>
<evidence type="ECO:0000256" key="9">
    <source>
        <dbReference type="ARBA" id="ARBA00061535"/>
    </source>
</evidence>
<dbReference type="GO" id="GO:0005737">
    <property type="term" value="C:cytoplasm"/>
    <property type="evidence" value="ECO:0007669"/>
    <property type="project" value="UniProtKB-SubCell"/>
</dbReference>
<evidence type="ECO:0000256" key="3">
    <source>
        <dbReference type="ARBA" id="ARBA00022679"/>
    </source>
</evidence>
<evidence type="ECO:0000256" key="11">
    <source>
        <dbReference type="ARBA" id="ARBA00074372"/>
    </source>
</evidence>
<comment type="subcellular location">
    <subcellularLocation>
        <location evidence="1 15">Cytoplasm</location>
    </subcellularLocation>
</comment>